<accession>A0AAD8WJ75</accession>
<feature type="domain" description="Transposase Tnp1/En/Spm-like" evidence="3">
    <location>
        <begin position="402"/>
        <end position="466"/>
    </location>
</feature>
<dbReference type="InterPro" id="IPR053932">
    <property type="entry name" value="GeBP-like_DBD"/>
</dbReference>
<dbReference type="GO" id="GO:0005634">
    <property type="term" value="C:nucleus"/>
    <property type="evidence" value="ECO:0007669"/>
    <property type="project" value="TreeGrafter"/>
</dbReference>
<proteinExistence type="inferred from homology"/>
<evidence type="ECO:0000259" key="4">
    <source>
        <dbReference type="Pfam" id="PF04504"/>
    </source>
</evidence>
<evidence type="ECO:0000313" key="5">
    <source>
        <dbReference type="EMBL" id="KAK1663941.1"/>
    </source>
</evidence>
<evidence type="ECO:0000256" key="1">
    <source>
        <dbReference type="ARBA" id="ARBA00010820"/>
    </source>
</evidence>
<feature type="region of interest" description="Disordered" evidence="2">
    <location>
        <begin position="1"/>
        <end position="59"/>
    </location>
</feature>
<dbReference type="InterPro" id="IPR007592">
    <property type="entry name" value="GEBP"/>
</dbReference>
<evidence type="ECO:0000256" key="2">
    <source>
        <dbReference type="SAM" id="MobiDB-lite"/>
    </source>
</evidence>
<sequence>MAPTEPEPAKAKAPPSAKRLQSPERKRKIPPLANPPQTDKKRKKTISPSADANKKPLPLEHVWTPSDEVRILEAMAAHRQAEQGKLPRTRELFASLDGCLESKGFGRKELRRKVRSLKRQHDDGAVKGVVPAEEHLCRLYHLSQNVWGTNPEPKVCKTFDEMRQIYPCLAHEVVHIIPDPPVLEKLLMGIDDVKAHTLNAKISCLREELTQAITESAMMQKIQVPKGWQCPYNKHPPAKLRAQNHSLLCLDRLDKALGARDVAQKQLAVAQEQWARMDRELGKLKQDIIASGPPKDIRCESAESAPQSVMAEKPSSHNVNQRKIPVQEKLACGNNKEVTSKYRPPKNLSGKVILAPKRMHRARKEKMDAESQILHHADDRKVAGRGNQDLSHHMNVEGGERVILISCVRPHRPVAKATVQTCLPSTMVGGKALGPECCQVLVNEVLDGKALLIRPFGTMNTMADTLGHSIAWIRAKIQHDTTAGMAASNQASPGHGLNAAFCA</sequence>
<comment type="similarity">
    <text evidence="1">Belongs to the GeBP family.</text>
</comment>
<reference evidence="5" key="1">
    <citation type="submission" date="2023-07" db="EMBL/GenBank/DDBJ databases">
        <title>A chromosome-level genome assembly of Lolium multiflorum.</title>
        <authorList>
            <person name="Chen Y."/>
            <person name="Copetti D."/>
            <person name="Kolliker R."/>
            <person name="Studer B."/>
        </authorList>
    </citation>
    <scope>NUCLEOTIDE SEQUENCE</scope>
    <source>
        <strain evidence="5">02402/16</strain>
        <tissue evidence="5">Leaf</tissue>
    </source>
</reference>
<comment type="caution">
    <text evidence="5">The sequence shown here is derived from an EMBL/GenBank/DDBJ whole genome shotgun (WGS) entry which is preliminary data.</text>
</comment>
<dbReference type="Pfam" id="PF04504">
    <property type="entry name" value="GeBP-like_DBD"/>
    <property type="match status" value="1"/>
</dbReference>
<dbReference type="EMBL" id="JAUUTY010000003">
    <property type="protein sequence ID" value="KAK1663941.1"/>
    <property type="molecule type" value="Genomic_DNA"/>
</dbReference>
<evidence type="ECO:0000313" key="6">
    <source>
        <dbReference type="Proteomes" id="UP001231189"/>
    </source>
</evidence>
<protein>
    <submittedName>
        <fullName evidence="5">Uncharacterized protein</fullName>
    </submittedName>
</protein>
<name>A0AAD8WJ75_LOLMU</name>
<dbReference type="Proteomes" id="UP001231189">
    <property type="component" value="Unassembled WGS sequence"/>
</dbReference>
<dbReference type="PANTHER" id="PTHR31662:SF92">
    <property type="entry name" value="TRANSPOSASE TNP1_EN_SPM-LIKE DOMAIN-CONTAINING PROTEIN"/>
    <property type="match status" value="1"/>
</dbReference>
<dbReference type="AlphaFoldDB" id="A0AAD8WJ75"/>
<evidence type="ECO:0000259" key="3">
    <source>
        <dbReference type="Pfam" id="PF03017"/>
    </source>
</evidence>
<gene>
    <name evidence="5" type="ORF">QYE76_052100</name>
</gene>
<dbReference type="Pfam" id="PF03017">
    <property type="entry name" value="Transposase_23"/>
    <property type="match status" value="1"/>
</dbReference>
<dbReference type="GO" id="GO:0006355">
    <property type="term" value="P:regulation of DNA-templated transcription"/>
    <property type="evidence" value="ECO:0007669"/>
    <property type="project" value="InterPro"/>
</dbReference>
<organism evidence="5 6">
    <name type="scientific">Lolium multiflorum</name>
    <name type="common">Italian ryegrass</name>
    <name type="synonym">Lolium perenne subsp. multiflorum</name>
    <dbReference type="NCBI Taxonomy" id="4521"/>
    <lineage>
        <taxon>Eukaryota</taxon>
        <taxon>Viridiplantae</taxon>
        <taxon>Streptophyta</taxon>
        <taxon>Embryophyta</taxon>
        <taxon>Tracheophyta</taxon>
        <taxon>Spermatophyta</taxon>
        <taxon>Magnoliopsida</taxon>
        <taxon>Liliopsida</taxon>
        <taxon>Poales</taxon>
        <taxon>Poaceae</taxon>
        <taxon>BOP clade</taxon>
        <taxon>Pooideae</taxon>
        <taxon>Poodae</taxon>
        <taxon>Poeae</taxon>
        <taxon>Poeae Chloroplast Group 2 (Poeae type)</taxon>
        <taxon>Loliodinae</taxon>
        <taxon>Loliinae</taxon>
        <taxon>Lolium</taxon>
    </lineage>
</organism>
<feature type="domain" description="Glabrous enhancer-binding protein-like DBD" evidence="4">
    <location>
        <begin position="61"/>
        <end position="148"/>
    </location>
</feature>
<feature type="region of interest" description="Disordered" evidence="2">
    <location>
        <begin position="301"/>
        <end position="321"/>
    </location>
</feature>
<keyword evidence="6" id="KW-1185">Reference proteome</keyword>
<dbReference type="InterPro" id="IPR004264">
    <property type="entry name" value="Transposase_23"/>
</dbReference>
<dbReference type="PANTHER" id="PTHR31662">
    <property type="entry name" value="BNAANNG10740D PROTEIN-RELATED"/>
    <property type="match status" value="1"/>
</dbReference>